<sequence length="103" mass="11854">KTSLKHVILFSLTVIAFFCGVVCVKVRFWVMQERWRSCLGSECLEGNKNCNCLPQVAPIMESTGVCEHDNDCKKYCPPEYKSKKRTCVCVCNRGHCFCLYLYL</sequence>
<evidence type="ECO:0000313" key="3">
    <source>
        <dbReference type="Proteomes" id="UP000030689"/>
    </source>
</evidence>
<feature type="non-terminal residue" evidence="2">
    <location>
        <position position="1"/>
    </location>
</feature>
<evidence type="ECO:0000256" key="1">
    <source>
        <dbReference type="SAM" id="Phobius"/>
    </source>
</evidence>
<keyword evidence="3" id="KW-1185">Reference proteome</keyword>
<gene>
    <name evidence="2" type="ORF">EUTSA_v10019553mg</name>
</gene>
<keyword evidence="1" id="KW-0812">Transmembrane</keyword>
<dbReference type="Gramene" id="ESQ28367">
    <property type="protein sequence ID" value="ESQ28367"/>
    <property type="gene ID" value="EUTSA_v10019553mg"/>
</dbReference>
<keyword evidence="1" id="KW-1133">Transmembrane helix</keyword>
<organism evidence="2 3">
    <name type="scientific">Eutrema salsugineum</name>
    <name type="common">Saltwater cress</name>
    <name type="synonym">Sisymbrium salsugineum</name>
    <dbReference type="NCBI Taxonomy" id="72664"/>
    <lineage>
        <taxon>Eukaryota</taxon>
        <taxon>Viridiplantae</taxon>
        <taxon>Streptophyta</taxon>
        <taxon>Embryophyta</taxon>
        <taxon>Tracheophyta</taxon>
        <taxon>Spermatophyta</taxon>
        <taxon>Magnoliopsida</taxon>
        <taxon>eudicotyledons</taxon>
        <taxon>Gunneridae</taxon>
        <taxon>Pentapetalae</taxon>
        <taxon>rosids</taxon>
        <taxon>malvids</taxon>
        <taxon>Brassicales</taxon>
        <taxon>Brassicaceae</taxon>
        <taxon>Eutremeae</taxon>
        <taxon>Eutrema</taxon>
    </lineage>
</organism>
<keyword evidence="1" id="KW-0472">Membrane</keyword>
<accession>V4KEW6</accession>
<protein>
    <submittedName>
        <fullName evidence="2">Uncharacterized protein</fullName>
    </submittedName>
</protein>
<dbReference type="Proteomes" id="UP000030689">
    <property type="component" value="Unassembled WGS sequence"/>
</dbReference>
<dbReference type="EMBL" id="KI517953">
    <property type="protein sequence ID" value="ESQ28367.1"/>
    <property type="molecule type" value="Genomic_DNA"/>
</dbReference>
<evidence type="ECO:0000313" key="2">
    <source>
        <dbReference type="EMBL" id="ESQ28367.1"/>
    </source>
</evidence>
<proteinExistence type="predicted"/>
<reference evidence="2 3" key="1">
    <citation type="journal article" date="2013" name="Front. Plant Sci.">
        <title>The Reference Genome of the Halophytic Plant Eutrema salsugineum.</title>
        <authorList>
            <person name="Yang R."/>
            <person name="Jarvis D.E."/>
            <person name="Chen H."/>
            <person name="Beilstein M.A."/>
            <person name="Grimwood J."/>
            <person name="Jenkins J."/>
            <person name="Shu S."/>
            <person name="Prochnik S."/>
            <person name="Xin M."/>
            <person name="Ma C."/>
            <person name="Schmutz J."/>
            <person name="Wing R.A."/>
            <person name="Mitchell-Olds T."/>
            <person name="Schumaker K.S."/>
            <person name="Wang X."/>
        </authorList>
    </citation>
    <scope>NUCLEOTIDE SEQUENCE [LARGE SCALE GENOMIC DNA]</scope>
</reference>
<name>V4KEW6_EUTSA</name>
<dbReference type="KEGG" id="eus:EUTSA_v10019553mg"/>
<feature type="transmembrane region" description="Helical" evidence="1">
    <location>
        <begin position="6"/>
        <end position="26"/>
    </location>
</feature>
<dbReference type="AlphaFoldDB" id="V4KEW6"/>